<evidence type="ECO:0000313" key="2">
    <source>
        <dbReference type="EMBL" id="TXC76941.1"/>
    </source>
</evidence>
<gene>
    <name evidence="2" type="ORF">FRX97_10015</name>
</gene>
<dbReference type="OrthoDB" id="788168at2"/>
<organism evidence="2 3">
    <name type="scientific">Luteibaculum oceani</name>
    <dbReference type="NCBI Taxonomy" id="1294296"/>
    <lineage>
        <taxon>Bacteria</taxon>
        <taxon>Pseudomonadati</taxon>
        <taxon>Bacteroidota</taxon>
        <taxon>Flavobacteriia</taxon>
        <taxon>Flavobacteriales</taxon>
        <taxon>Luteibaculaceae</taxon>
        <taxon>Luteibaculum</taxon>
    </lineage>
</organism>
<feature type="chain" id="PRO_5023012991" description="DUF4861 domain-containing protein" evidence="1">
    <location>
        <begin position="20"/>
        <end position="270"/>
    </location>
</feature>
<evidence type="ECO:0008006" key="4">
    <source>
        <dbReference type="Google" id="ProtNLM"/>
    </source>
</evidence>
<reference evidence="2 3" key="1">
    <citation type="submission" date="2019-08" db="EMBL/GenBank/DDBJ databases">
        <title>Genome of Luteibaculum oceani JCM 18817.</title>
        <authorList>
            <person name="Bowman J.P."/>
        </authorList>
    </citation>
    <scope>NUCLEOTIDE SEQUENCE [LARGE SCALE GENOMIC DNA]</scope>
    <source>
        <strain evidence="2 3">JCM 18817</strain>
    </source>
</reference>
<keyword evidence="1" id="KW-0732">Signal</keyword>
<accession>A0A5C6UXH5</accession>
<sequence length="270" mass="31171">MRKLLIINLLSIVSLGGTAQSYLNQLEDSIKFYRALSLNSNTDTAKLLYNDRVVTFLKTALEQDAAAAFGFDELEKFSVLKEGEVTLVTWNLELNRFNNEFYGVVGYRDRRTAKSKVLLDRGIRGKEDEKEIFDNKNWPGAVYYRMVPFKRKNGRSYLLLGWRGDNALESYKVAEVLSINKAGITFGFPVLVTENGDRLNRFTVHYPSNMAYSMKYDEKEKQFYYNRLGLIDESLGKVFNNLTPTYTFDAFKYKGGKWIKKTNVEVIKPK</sequence>
<evidence type="ECO:0000313" key="3">
    <source>
        <dbReference type="Proteomes" id="UP000321168"/>
    </source>
</evidence>
<dbReference type="RefSeq" id="WP_147015079.1">
    <property type="nucleotide sequence ID" value="NZ_VORB01000009.1"/>
</dbReference>
<comment type="caution">
    <text evidence="2">The sequence shown here is derived from an EMBL/GenBank/DDBJ whole genome shotgun (WGS) entry which is preliminary data.</text>
</comment>
<feature type="signal peptide" evidence="1">
    <location>
        <begin position="1"/>
        <end position="19"/>
    </location>
</feature>
<dbReference type="Proteomes" id="UP000321168">
    <property type="component" value="Unassembled WGS sequence"/>
</dbReference>
<evidence type="ECO:0000256" key="1">
    <source>
        <dbReference type="SAM" id="SignalP"/>
    </source>
</evidence>
<name>A0A5C6UXH5_9FLAO</name>
<dbReference type="EMBL" id="VORB01000009">
    <property type="protein sequence ID" value="TXC76941.1"/>
    <property type="molecule type" value="Genomic_DNA"/>
</dbReference>
<proteinExistence type="predicted"/>
<keyword evidence="3" id="KW-1185">Reference proteome</keyword>
<protein>
    <recommendedName>
        <fullName evidence="4">DUF4861 domain-containing protein</fullName>
    </recommendedName>
</protein>
<dbReference type="AlphaFoldDB" id="A0A5C6UXH5"/>